<proteinExistence type="predicted"/>
<dbReference type="EMBL" id="JAXQNO010000022">
    <property type="protein sequence ID" value="KAK4767083.1"/>
    <property type="molecule type" value="Genomic_DNA"/>
</dbReference>
<dbReference type="PANTHER" id="PTHR36774">
    <property type="entry name" value="INSULIN-INDUCED PROTEIN"/>
    <property type="match status" value="1"/>
</dbReference>
<dbReference type="PANTHER" id="PTHR36774:SF1">
    <property type="entry name" value="INSULIN-INDUCED PROTEIN"/>
    <property type="match status" value="1"/>
</dbReference>
<name>A0AAN7KDR2_TRANT</name>
<sequence>MALLLFSPGSFSLYFPSRLRSSSLTRATHSAFKPHCSLREQSKGGSVSPPIRKKWPLISLSLFASGSLLGPLIDGLHSRVGLVNYQIGSIQLGPLQTNIWVPPLLGLFYCTVGQLQLYLDEKAAPSLNAEGSLPKTVASFVALVLFIELSAELYKAGVPNNIEAYILFALAEFVWLSFDRTLAGFALACIVGIGCPLAEIPIMKLFYLWSYPGANIEIFGQGLVTWTTTCYFVYTPFIINLSRWYKSVFQSEELE</sequence>
<feature type="transmembrane region" description="Helical" evidence="1">
    <location>
        <begin position="184"/>
        <end position="206"/>
    </location>
</feature>
<comment type="caution">
    <text evidence="2">The sequence shown here is derived from an EMBL/GenBank/DDBJ whole genome shotgun (WGS) entry which is preliminary data.</text>
</comment>
<reference evidence="2 3" key="1">
    <citation type="journal article" date="2023" name="Hortic Res">
        <title>Pangenome of water caltrop reveals structural variations and asymmetric subgenome divergence after allopolyploidization.</title>
        <authorList>
            <person name="Zhang X."/>
            <person name="Chen Y."/>
            <person name="Wang L."/>
            <person name="Yuan Y."/>
            <person name="Fang M."/>
            <person name="Shi L."/>
            <person name="Lu R."/>
            <person name="Comes H.P."/>
            <person name="Ma Y."/>
            <person name="Chen Y."/>
            <person name="Huang G."/>
            <person name="Zhou Y."/>
            <person name="Zheng Z."/>
            <person name="Qiu Y."/>
        </authorList>
    </citation>
    <scope>NUCLEOTIDE SEQUENCE [LARGE SCALE GENOMIC DNA]</scope>
    <source>
        <strain evidence="2">F231</strain>
    </source>
</reference>
<organism evidence="2 3">
    <name type="scientific">Trapa natans</name>
    <name type="common">Water chestnut</name>
    <dbReference type="NCBI Taxonomy" id="22666"/>
    <lineage>
        <taxon>Eukaryota</taxon>
        <taxon>Viridiplantae</taxon>
        <taxon>Streptophyta</taxon>
        <taxon>Embryophyta</taxon>
        <taxon>Tracheophyta</taxon>
        <taxon>Spermatophyta</taxon>
        <taxon>Magnoliopsida</taxon>
        <taxon>eudicotyledons</taxon>
        <taxon>Gunneridae</taxon>
        <taxon>Pentapetalae</taxon>
        <taxon>rosids</taxon>
        <taxon>malvids</taxon>
        <taxon>Myrtales</taxon>
        <taxon>Lythraceae</taxon>
        <taxon>Trapa</taxon>
    </lineage>
</organism>
<feature type="transmembrane region" description="Helical" evidence="1">
    <location>
        <begin position="218"/>
        <end position="239"/>
    </location>
</feature>
<keyword evidence="3" id="KW-1185">Reference proteome</keyword>
<dbReference type="AlphaFoldDB" id="A0AAN7KDR2"/>
<evidence type="ECO:0000313" key="3">
    <source>
        <dbReference type="Proteomes" id="UP001346149"/>
    </source>
</evidence>
<protein>
    <recommendedName>
        <fullName evidence="4">Insulin-induced protein family</fullName>
    </recommendedName>
</protein>
<accession>A0AAN7KDR2</accession>
<dbReference type="Proteomes" id="UP001346149">
    <property type="component" value="Unassembled WGS sequence"/>
</dbReference>
<evidence type="ECO:0008006" key="4">
    <source>
        <dbReference type="Google" id="ProtNLM"/>
    </source>
</evidence>
<evidence type="ECO:0000256" key="1">
    <source>
        <dbReference type="SAM" id="Phobius"/>
    </source>
</evidence>
<feature type="transmembrane region" description="Helical" evidence="1">
    <location>
        <begin position="161"/>
        <end position="178"/>
    </location>
</feature>
<gene>
    <name evidence="2" type="ORF">SAY86_014833</name>
</gene>
<keyword evidence="1" id="KW-0812">Transmembrane</keyword>
<evidence type="ECO:0000313" key="2">
    <source>
        <dbReference type="EMBL" id="KAK4767083.1"/>
    </source>
</evidence>
<keyword evidence="1" id="KW-1133">Transmembrane helix</keyword>
<keyword evidence="1" id="KW-0472">Membrane</keyword>